<dbReference type="InterPro" id="IPR019196">
    <property type="entry name" value="ABC_transp_unknown"/>
</dbReference>
<dbReference type="InterPro" id="IPR055396">
    <property type="entry name" value="DUF7088"/>
</dbReference>
<name>A0A7C5EWT8_9BACT</name>
<keyword evidence="1" id="KW-0812">Transmembrane</keyword>
<feature type="domain" description="DUF7088" evidence="3">
    <location>
        <begin position="80"/>
        <end position="147"/>
    </location>
</feature>
<feature type="domain" description="ABC-type uncharacterised transport system" evidence="2">
    <location>
        <begin position="186"/>
        <end position="435"/>
    </location>
</feature>
<dbReference type="AlphaFoldDB" id="A0A7C5EWT8"/>
<dbReference type="Pfam" id="PF23357">
    <property type="entry name" value="DUF7088"/>
    <property type="match status" value="1"/>
</dbReference>
<evidence type="ECO:0000259" key="2">
    <source>
        <dbReference type="Pfam" id="PF09822"/>
    </source>
</evidence>
<reference evidence="4" key="1">
    <citation type="journal article" date="2020" name="mSystems">
        <title>Genome- and Community-Level Interaction Insights into Carbon Utilization and Element Cycling Functions of Hydrothermarchaeota in Hydrothermal Sediment.</title>
        <authorList>
            <person name="Zhou Z."/>
            <person name="Liu Y."/>
            <person name="Xu W."/>
            <person name="Pan J."/>
            <person name="Luo Z.H."/>
            <person name="Li M."/>
        </authorList>
    </citation>
    <scope>NUCLEOTIDE SEQUENCE [LARGE SCALE GENOMIC DNA]</scope>
    <source>
        <strain evidence="4">SpSt-853</strain>
    </source>
</reference>
<dbReference type="SUPFAM" id="SSF52317">
    <property type="entry name" value="Class I glutamine amidotransferase-like"/>
    <property type="match status" value="1"/>
</dbReference>
<evidence type="ECO:0000313" key="4">
    <source>
        <dbReference type="EMBL" id="HGZ11905.1"/>
    </source>
</evidence>
<feature type="transmembrane region" description="Helical" evidence="1">
    <location>
        <begin position="467"/>
        <end position="490"/>
    </location>
</feature>
<evidence type="ECO:0000259" key="3">
    <source>
        <dbReference type="Pfam" id="PF23357"/>
    </source>
</evidence>
<evidence type="ECO:0000256" key="1">
    <source>
        <dbReference type="SAM" id="Phobius"/>
    </source>
</evidence>
<accession>A0A7C5EWT8</accession>
<keyword evidence="1" id="KW-0472">Membrane</keyword>
<proteinExistence type="predicted"/>
<dbReference type="InterPro" id="IPR029062">
    <property type="entry name" value="Class_I_gatase-like"/>
</dbReference>
<sequence>MRPRIWCFISVSLTFSYSSPRGSWNPDAGEPDVNLWERWRSRTLVYGGSSFAAILLVAGILIFVVLLADRYTLRFDLTRDRSHSLSEVSRTLLKEVVKPLSLTVFYPEGSPERQRAREFLEMYTHANSHVSYRFLDPEKEPVRADEAGFRRYGNILLEYEGRRQLAEAPEEEAVSEALRRVLQKERKKIFFLTGHGERISPRERRGFKVAQKALQNEGYDVAELNLLTEAEVSKEAAVVIIAAPKKDLLPHEVAALKAYLERGGRIFLMLEPYDDAGLKDFLAGYGINLDQGMILEFNQLTQDRAILSPIVTQYRPHRITQDFTLYTIFPGPRPLLLNEEVKSATLTPLVVTSTSSWEKLGKDWQKDQKQLFDEKHDKKGPFTIAVLVEPKKEGKAGGTEGKEGTRPAYLAVFGDADFAADEFFNQLGNGDLFLNTVNFLAAEEKQIIIRKSDKKIEPLMLTAWKTLVIFGVSVVVLPLFMLGAGVAAYVRRRAKR</sequence>
<organism evidence="4">
    <name type="scientific">Desulfobacca acetoxidans</name>
    <dbReference type="NCBI Taxonomy" id="60893"/>
    <lineage>
        <taxon>Bacteria</taxon>
        <taxon>Pseudomonadati</taxon>
        <taxon>Thermodesulfobacteriota</taxon>
        <taxon>Desulfobaccia</taxon>
        <taxon>Desulfobaccales</taxon>
        <taxon>Desulfobaccaceae</taxon>
        <taxon>Desulfobacca</taxon>
    </lineage>
</organism>
<protein>
    <submittedName>
        <fullName evidence="4">Uncharacterized protein</fullName>
    </submittedName>
</protein>
<comment type="caution">
    <text evidence="4">The sequence shown here is derived from an EMBL/GenBank/DDBJ whole genome shotgun (WGS) entry which is preliminary data.</text>
</comment>
<keyword evidence="1" id="KW-1133">Transmembrane helix</keyword>
<dbReference type="Pfam" id="PF09822">
    <property type="entry name" value="ABC_transp_aux"/>
    <property type="match status" value="1"/>
</dbReference>
<feature type="transmembrane region" description="Helical" evidence="1">
    <location>
        <begin position="44"/>
        <end position="68"/>
    </location>
</feature>
<gene>
    <name evidence="4" type="ORF">ENW48_06765</name>
</gene>
<dbReference type="EMBL" id="DTKJ01000046">
    <property type="protein sequence ID" value="HGZ11905.1"/>
    <property type="molecule type" value="Genomic_DNA"/>
</dbReference>